<evidence type="ECO:0000313" key="3">
    <source>
        <dbReference type="EMBL" id="OIO16213.1"/>
    </source>
</evidence>
<dbReference type="Proteomes" id="UP000182465">
    <property type="component" value="Unassembled WGS sequence"/>
</dbReference>
<dbReference type="Pfam" id="PF12229">
    <property type="entry name" value="PG_binding_4"/>
    <property type="match status" value="2"/>
</dbReference>
<reference evidence="3 4" key="1">
    <citation type="journal article" date="2016" name="Environ. Microbiol.">
        <title>Genomic resolution of a cold subsurface aquifer community provides metabolic insights for novel microbes adapted to high CO concentrations.</title>
        <authorList>
            <person name="Probst A.J."/>
            <person name="Castelle C.J."/>
            <person name="Singh A."/>
            <person name="Brown C.T."/>
            <person name="Anantharaman K."/>
            <person name="Sharon I."/>
            <person name="Hug L.A."/>
            <person name="Burstein D."/>
            <person name="Emerson J.B."/>
            <person name="Thomas B.C."/>
            <person name="Banfield J.F."/>
        </authorList>
    </citation>
    <scope>NUCLEOTIDE SEQUENCE [LARGE SCALE GENOMIC DNA]</scope>
    <source>
        <strain evidence="3">CG1_02_38_13</strain>
    </source>
</reference>
<proteinExistence type="predicted"/>
<dbReference type="PANTHER" id="PTHR35788">
    <property type="entry name" value="EXPORTED PROTEIN-RELATED"/>
    <property type="match status" value="1"/>
</dbReference>
<dbReference type="InterPro" id="IPR007391">
    <property type="entry name" value="Vancomycin_resist_VanW"/>
</dbReference>
<sequence length="635" mass="72365">MFQKIIKTTKKKIGDKIKIIPQWLRIAIAFFLIVSSILINIIFLYRYSYRDKIYRNVYIGGLSLSGKNREQAGALIQAKIDNLASKGIAFEYNDDIFILSPIISTGLETGLAYELWSYDSQKIIEELYSFGRGKNWLNNILDQLRLVFVKSTLTANFQINELAIKKVLEENFSGLASPAQNAKFGFSDGTISIIPEEKGEIFDYFSAISLLKQRLSKIENSKITLTLMSDNPKITLMEAENLLPEAQELLNLAPLKLSFSPPIFYTGRKQFYKSEWRIDRNCLEKWIEIKYSNENIGDTGIKKIYLGINKKIVGEYLLGIAKTINIPAQDAKFAMIDGKVVEWQSSADGFVLDIAETLDHIEIEFIKNKNNNVDLILAQDKSTITNENVNNFGINEFIGTGKSNFQGSPENRRYNIAHGTRFLNGILIKPNEEFSLLRALGAIDAESGYKPELVIKEGKTVYEYGGGLCQIGTTMFRLAINSGLPITERRNHSYRVGYYEPAGTDAAIYDPWPDLKFINDTNNYLLLQTRIEGDNLIFDFFGTSDNRRVEITEPVIYNIKTPFSTKYIETENLDPGEKKLLEHAHNGADAYFIRTIIWPEQTNKEVVQETWQAHYVPWQEVYLIGKIPTTTDKNF</sequence>
<accession>A0A1J4U039</accession>
<comment type="caution">
    <text evidence="3">The sequence shown here is derived from an EMBL/GenBank/DDBJ whole genome shotgun (WGS) entry which is preliminary data.</text>
</comment>
<dbReference type="EMBL" id="MNVB01000066">
    <property type="protein sequence ID" value="OIO16213.1"/>
    <property type="molecule type" value="Genomic_DNA"/>
</dbReference>
<evidence type="ECO:0000256" key="1">
    <source>
        <dbReference type="SAM" id="Phobius"/>
    </source>
</evidence>
<protein>
    <recommendedName>
        <fullName evidence="2">YoaR-like putative peptidoglycan binding domain-containing protein</fullName>
    </recommendedName>
</protein>
<keyword evidence="1" id="KW-0812">Transmembrane</keyword>
<dbReference type="Pfam" id="PF04294">
    <property type="entry name" value="VanW"/>
    <property type="match status" value="1"/>
</dbReference>
<gene>
    <name evidence="3" type="ORF">AUJ29_03120</name>
</gene>
<organism evidence="3 4">
    <name type="scientific">Candidatus Kuenenbacteria bacterium CG1_02_38_13</name>
    <dbReference type="NCBI Taxonomy" id="1805235"/>
    <lineage>
        <taxon>Bacteria</taxon>
        <taxon>Candidatus Kueneniibacteriota</taxon>
    </lineage>
</organism>
<evidence type="ECO:0000313" key="4">
    <source>
        <dbReference type="Proteomes" id="UP000182465"/>
    </source>
</evidence>
<dbReference type="PANTHER" id="PTHR35788:SF1">
    <property type="entry name" value="EXPORTED PROTEIN"/>
    <property type="match status" value="1"/>
</dbReference>
<keyword evidence="1" id="KW-0472">Membrane</keyword>
<feature type="domain" description="YoaR-like putative peptidoglycan binding" evidence="2">
    <location>
        <begin position="281"/>
        <end position="369"/>
    </location>
</feature>
<dbReference type="InterPro" id="IPR052913">
    <property type="entry name" value="Glycopeptide_resist_protein"/>
</dbReference>
<keyword evidence="1" id="KW-1133">Transmembrane helix</keyword>
<name>A0A1J4U039_9BACT</name>
<feature type="domain" description="YoaR-like putative peptidoglycan binding" evidence="2">
    <location>
        <begin position="117"/>
        <end position="217"/>
    </location>
</feature>
<dbReference type="InterPro" id="IPR022029">
    <property type="entry name" value="YoaR-like_PG-bd"/>
</dbReference>
<feature type="transmembrane region" description="Helical" evidence="1">
    <location>
        <begin position="23"/>
        <end position="45"/>
    </location>
</feature>
<dbReference type="AlphaFoldDB" id="A0A1J4U039"/>
<evidence type="ECO:0000259" key="2">
    <source>
        <dbReference type="Pfam" id="PF12229"/>
    </source>
</evidence>